<evidence type="ECO:0000313" key="5">
    <source>
        <dbReference type="Proteomes" id="UP000076335"/>
    </source>
</evidence>
<protein>
    <recommendedName>
        <fullName evidence="3">SsrA-binding protein</fullName>
    </recommendedName>
    <alternativeName>
        <fullName evidence="3">Small protein B</fullName>
    </alternativeName>
</protein>
<dbReference type="GO" id="GO:0070929">
    <property type="term" value="P:trans-translation"/>
    <property type="evidence" value="ECO:0007669"/>
    <property type="project" value="UniProtKB-UniRule"/>
</dbReference>
<dbReference type="SUPFAM" id="SSF74982">
    <property type="entry name" value="Small protein B (SmpB)"/>
    <property type="match status" value="1"/>
</dbReference>
<dbReference type="Proteomes" id="UP000076335">
    <property type="component" value="Unassembled WGS sequence"/>
</dbReference>
<dbReference type="GO" id="GO:0003723">
    <property type="term" value="F:RNA binding"/>
    <property type="evidence" value="ECO:0007669"/>
    <property type="project" value="UniProtKB-UniRule"/>
</dbReference>
<dbReference type="RefSeq" id="WP_062948684.1">
    <property type="nucleotide sequence ID" value="NZ_LPVY01000003.1"/>
</dbReference>
<evidence type="ECO:0000256" key="1">
    <source>
        <dbReference type="ARBA" id="ARBA00022490"/>
    </source>
</evidence>
<dbReference type="PANTHER" id="PTHR30308">
    <property type="entry name" value="TMRNA-BINDING COMPONENT OF TRANS-TRANSLATION TAGGING COMPLEX"/>
    <property type="match status" value="1"/>
</dbReference>
<evidence type="ECO:0000256" key="2">
    <source>
        <dbReference type="ARBA" id="ARBA00022884"/>
    </source>
</evidence>
<evidence type="ECO:0000256" key="3">
    <source>
        <dbReference type="HAMAP-Rule" id="MF_00023"/>
    </source>
</evidence>
<dbReference type="CDD" id="cd09294">
    <property type="entry name" value="SmpB"/>
    <property type="match status" value="1"/>
</dbReference>
<dbReference type="Gene3D" id="2.40.280.10">
    <property type="match status" value="1"/>
</dbReference>
<comment type="similarity">
    <text evidence="3">Belongs to the SmpB family.</text>
</comment>
<dbReference type="GO" id="GO:0070930">
    <property type="term" value="P:trans-translation-dependent protein tagging"/>
    <property type="evidence" value="ECO:0007669"/>
    <property type="project" value="TreeGrafter"/>
</dbReference>
<dbReference type="NCBIfam" id="TIGR00086">
    <property type="entry name" value="smpB"/>
    <property type="match status" value="1"/>
</dbReference>
<dbReference type="PROSITE" id="PS01317">
    <property type="entry name" value="SSRP"/>
    <property type="match status" value="1"/>
</dbReference>
<comment type="function">
    <text evidence="3">Required for rescue of stalled ribosomes mediated by trans-translation. Binds to transfer-messenger RNA (tmRNA), required for stable association of tmRNA with ribosomes. tmRNA and SmpB together mimic tRNA shape, replacing the anticodon stem-loop with SmpB. tmRNA is encoded by the ssrA gene; the 2 termini fold to resemble tRNA(Ala) and it encodes a 'tag peptide', a short internal open reading frame. During trans-translation Ala-aminoacylated tmRNA acts like a tRNA, entering the A-site of stalled ribosomes, displacing the stalled mRNA. The ribosome then switches to translate the ORF on the tmRNA; the nascent peptide is terminated with the 'tag peptide' encoded by the tmRNA and targeted for degradation. The ribosome is freed to recommence translation, which seems to be the essential function of trans-translation.</text>
</comment>
<dbReference type="OrthoDB" id="9805462at2"/>
<dbReference type="InterPro" id="IPR020081">
    <property type="entry name" value="SsrA-bd_prot_CS"/>
</dbReference>
<sequence>MAPKKEDSNTKVVAQNRRARFDFFLTETFEAGVALRGTEVKSLRDGKGNIQESYAEEKNGEIWLINAYIPEYQSKMPFGHEERRPRKLLLHKREITKMSDALNKKGFTLVPVKLYFNDRGIAKLELAIAEGKKKADKREAVKERDWQRDKARIMRDFG</sequence>
<reference evidence="4 5" key="1">
    <citation type="submission" date="2015-12" db="EMBL/GenBank/DDBJ databases">
        <title>Genome sequence of Thalassospira lucentensis MCCC 1A02072.</title>
        <authorList>
            <person name="Lu L."/>
            <person name="Lai Q."/>
            <person name="Shao Z."/>
            <person name="Qian P."/>
        </authorList>
    </citation>
    <scope>NUCLEOTIDE SEQUENCE [LARGE SCALE GENOMIC DNA]</scope>
    <source>
        <strain evidence="4 5">MCCC 1A02072</strain>
    </source>
</reference>
<name>A0A154LA53_9PROT</name>
<comment type="subcellular location">
    <subcellularLocation>
        <location evidence="3">Cytoplasm</location>
    </subcellularLocation>
    <text evidence="3">The tmRNA-SmpB complex associates with stalled 70S ribosomes.</text>
</comment>
<dbReference type="EMBL" id="LPVY01000003">
    <property type="protein sequence ID" value="KZB67972.1"/>
    <property type="molecule type" value="Genomic_DNA"/>
</dbReference>
<dbReference type="PANTHER" id="PTHR30308:SF2">
    <property type="entry name" value="SSRA-BINDING PROTEIN"/>
    <property type="match status" value="1"/>
</dbReference>
<dbReference type="InterPro" id="IPR023620">
    <property type="entry name" value="SmpB"/>
</dbReference>
<accession>A0A154LA53</accession>
<dbReference type="HAMAP" id="MF_00023">
    <property type="entry name" value="SmpB"/>
    <property type="match status" value="1"/>
</dbReference>
<evidence type="ECO:0000313" key="4">
    <source>
        <dbReference type="EMBL" id="KZB67972.1"/>
    </source>
</evidence>
<gene>
    <name evidence="3" type="primary">smpB</name>
    <name evidence="4" type="ORF">AUP42_10865</name>
</gene>
<dbReference type="AlphaFoldDB" id="A0A154LA53"/>
<keyword evidence="2 3" id="KW-0694">RNA-binding</keyword>
<dbReference type="GO" id="GO:0005829">
    <property type="term" value="C:cytosol"/>
    <property type="evidence" value="ECO:0007669"/>
    <property type="project" value="TreeGrafter"/>
</dbReference>
<dbReference type="Pfam" id="PF01668">
    <property type="entry name" value="SmpB"/>
    <property type="match status" value="1"/>
</dbReference>
<proteinExistence type="inferred from homology"/>
<dbReference type="InterPro" id="IPR000037">
    <property type="entry name" value="SsrA-bd_prot"/>
</dbReference>
<comment type="caution">
    <text evidence="4">The sequence shown here is derived from an EMBL/GenBank/DDBJ whole genome shotgun (WGS) entry which is preliminary data.</text>
</comment>
<organism evidence="4 5">
    <name type="scientific">Thalassospira lucentensis</name>
    <dbReference type="NCBI Taxonomy" id="168935"/>
    <lineage>
        <taxon>Bacteria</taxon>
        <taxon>Pseudomonadati</taxon>
        <taxon>Pseudomonadota</taxon>
        <taxon>Alphaproteobacteria</taxon>
        <taxon>Rhodospirillales</taxon>
        <taxon>Thalassospiraceae</taxon>
        <taxon>Thalassospira</taxon>
    </lineage>
</organism>
<keyword evidence="1 3" id="KW-0963">Cytoplasm</keyword>
<dbReference type="NCBIfam" id="NF003843">
    <property type="entry name" value="PRK05422.1"/>
    <property type="match status" value="1"/>
</dbReference>